<accession>A0A225WR97</accession>
<protein>
    <submittedName>
        <fullName evidence="1">Uncharacterized protein</fullName>
    </submittedName>
</protein>
<dbReference type="AlphaFoldDB" id="A0A225WR97"/>
<evidence type="ECO:0000313" key="2">
    <source>
        <dbReference type="Proteomes" id="UP000198211"/>
    </source>
</evidence>
<evidence type="ECO:0000313" key="1">
    <source>
        <dbReference type="EMBL" id="OWZ20092.1"/>
    </source>
</evidence>
<sequence>MYVKYISHAYLTVFRQPTTSLSNLKPVNTKRAQTTALVAFERYLASEGTSTAHVRTLIVADPARAGAMLVTIMDKFGVHQSPFRREADVSTFGSVVLPPSQVLAHGSVSTALRSSREAALEQGRTLVQHCIKRESVGFTKQAFPCTKNDNKKMIIASTLTGYQDVGLLCLLWYLFGRASDATFVHMQQLSRYAGNVASIISLFPDEDYVTCPLLALALALITQGAPCAALLNHLPDEVKSAPLEVSNSIPLLELLGDSLKPPTQSSVSTPATPKRMYAPSSIGIHAQVNRLLDRVSRSAGVETSLGSHSFRRGGARHTNASSELTAQWIFDREA</sequence>
<dbReference type="Proteomes" id="UP000198211">
    <property type="component" value="Unassembled WGS sequence"/>
</dbReference>
<reference evidence="2" key="1">
    <citation type="submission" date="2017-03" db="EMBL/GenBank/DDBJ databases">
        <title>Phytopthora megakarya and P. palmivora, two closely related causual agents of cacao black pod achieved similar genome size and gene model numbers by different mechanisms.</title>
        <authorList>
            <person name="Ali S."/>
            <person name="Shao J."/>
            <person name="Larry D.J."/>
            <person name="Kronmiller B."/>
            <person name="Shen D."/>
            <person name="Strem M.D."/>
            <person name="Melnick R.L."/>
            <person name="Guiltinan M.J."/>
            <person name="Tyler B.M."/>
            <person name="Meinhardt L.W."/>
            <person name="Bailey B.A."/>
        </authorList>
    </citation>
    <scope>NUCLEOTIDE SEQUENCE [LARGE SCALE GENOMIC DNA]</scope>
    <source>
        <strain evidence="2">zdho120</strain>
    </source>
</reference>
<comment type="caution">
    <text evidence="1">The sequence shown here is derived from an EMBL/GenBank/DDBJ whole genome shotgun (WGS) entry which is preliminary data.</text>
</comment>
<gene>
    <name evidence="1" type="ORF">PHMEG_0005539</name>
</gene>
<keyword evidence="2" id="KW-1185">Reference proteome</keyword>
<dbReference type="OrthoDB" id="126333at2759"/>
<proteinExistence type="predicted"/>
<name>A0A225WR97_9STRA</name>
<dbReference type="STRING" id="4795.A0A225WR97"/>
<organism evidence="1 2">
    <name type="scientific">Phytophthora megakarya</name>
    <dbReference type="NCBI Taxonomy" id="4795"/>
    <lineage>
        <taxon>Eukaryota</taxon>
        <taxon>Sar</taxon>
        <taxon>Stramenopiles</taxon>
        <taxon>Oomycota</taxon>
        <taxon>Peronosporomycetes</taxon>
        <taxon>Peronosporales</taxon>
        <taxon>Peronosporaceae</taxon>
        <taxon>Phytophthora</taxon>
    </lineage>
</organism>
<dbReference type="EMBL" id="NBNE01000361">
    <property type="protein sequence ID" value="OWZ20092.1"/>
    <property type="molecule type" value="Genomic_DNA"/>
</dbReference>